<accession>A0AAV0EBM5</accession>
<sequence length="104" mass="11961">MRPSLEPWVTPMLSASFSSIRPAFHLPTYHRLASPFYTMEAYMLNPMLSVNHKDSIVFMDESNSSDGEATRRLKNYLSRGSRTFDTEYRHIFDSIVGISIHPCT</sequence>
<evidence type="ECO:0000313" key="2">
    <source>
        <dbReference type="Proteomes" id="UP001152523"/>
    </source>
</evidence>
<dbReference type="EMBL" id="CAMAPF010000729">
    <property type="protein sequence ID" value="CAH9118175.1"/>
    <property type="molecule type" value="Genomic_DNA"/>
</dbReference>
<proteinExistence type="predicted"/>
<organism evidence="1 2">
    <name type="scientific">Cuscuta epithymum</name>
    <dbReference type="NCBI Taxonomy" id="186058"/>
    <lineage>
        <taxon>Eukaryota</taxon>
        <taxon>Viridiplantae</taxon>
        <taxon>Streptophyta</taxon>
        <taxon>Embryophyta</taxon>
        <taxon>Tracheophyta</taxon>
        <taxon>Spermatophyta</taxon>
        <taxon>Magnoliopsida</taxon>
        <taxon>eudicotyledons</taxon>
        <taxon>Gunneridae</taxon>
        <taxon>Pentapetalae</taxon>
        <taxon>asterids</taxon>
        <taxon>lamiids</taxon>
        <taxon>Solanales</taxon>
        <taxon>Convolvulaceae</taxon>
        <taxon>Cuscuteae</taxon>
        <taxon>Cuscuta</taxon>
        <taxon>Cuscuta subgen. Cuscuta</taxon>
    </lineage>
</organism>
<protein>
    <submittedName>
        <fullName evidence="1">Uncharacterized protein</fullName>
    </submittedName>
</protein>
<reference evidence="1" key="1">
    <citation type="submission" date="2022-07" db="EMBL/GenBank/DDBJ databases">
        <authorList>
            <person name="Macas J."/>
            <person name="Novak P."/>
            <person name="Neumann P."/>
        </authorList>
    </citation>
    <scope>NUCLEOTIDE SEQUENCE</scope>
</reference>
<keyword evidence="2" id="KW-1185">Reference proteome</keyword>
<dbReference type="Proteomes" id="UP001152523">
    <property type="component" value="Unassembled WGS sequence"/>
</dbReference>
<evidence type="ECO:0000313" key="1">
    <source>
        <dbReference type="EMBL" id="CAH9118175.1"/>
    </source>
</evidence>
<gene>
    <name evidence="1" type="ORF">CEPIT_LOCUS22164</name>
</gene>
<name>A0AAV0EBM5_9ASTE</name>
<comment type="caution">
    <text evidence="1">The sequence shown here is derived from an EMBL/GenBank/DDBJ whole genome shotgun (WGS) entry which is preliminary data.</text>
</comment>
<dbReference type="AlphaFoldDB" id="A0AAV0EBM5"/>